<evidence type="ECO:0000256" key="1">
    <source>
        <dbReference type="ARBA" id="ARBA00022801"/>
    </source>
</evidence>
<evidence type="ECO:0000256" key="2">
    <source>
        <dbReference type="ARBA" id="ARBA00023098"/>
    </source>
</evidence>
<dbReference type="STRING" id="1157962.A0A250X359"/>
<dbReference type="GO" id="GO:0004623">
    <property type="term" value="F:phospholipase A2 activity"/>
    <property type="evidence" value="ECO:0007669"/>
    <property type="project" value="TreeGrafter"/>
</dbReference>
<evidence type="ECO:0000259" key="3">
    <source>
        <dbReference type="Pfam" id="PF01735"/>
    </source>
</evidence>
<sequence length="579" mass="62783">MGVVTSCLETEKSPDIVTCKTWIGDSGKETLIFPELQEDSPHLIPSLLAKPEVGLCLGGGGMRAVTSGLGVLRGLHSLGVLNKLRYLSTTSGSSWLNGPLAFGKYESLDKFLGPYQTPNELTVIKLEDVGNICEGSFAAAITESRAMSSFAADLVKDNIKLSWLQDKSCGWSQAISKAFLVPYGVGDVTNSTVTAIGTQGRVHEAIYSAAEQMGKAVFAYSNLTLPFPIITQSILQASDERLFLPAEWTPLYVGVPTQLLDSTGLKYGGGWIEPIGFNSTVIKSPDSTLPTGAEGKAVTVELKGNSSLGDAVGVSSAYIPLICSLKHDEHILLLHRIPLGKGKVTDALDRVIGGPSSQYWDQQDWKDRSTEWADGGGCDVLGIYPLLRRKVKRIISWVPGMVDPTDQSSFMAGLDSVALAFGAYTGPLVNKIPNALKNSMGQVFLSDGWAVLWSDVSAKLAPGGPVWHRNKYQVQLNTFLGVPGCWEVEVLWIFNCTCKEWESLLPADTKDLLQDDRSSKLLKLEQIAAFESFLPAGLGQFPLIDTMCMVYSPELVTMLSNQSAWVMMKLGDQIKEMMR</sequence>
<gene>
    <name evidence="4" type="ORF">CEUSTIGMA_g4958.t1</name>
</gene>
<comment type="caution">
    <text evidence="4">The sequence shown here is derived from an EMBL/GenBank/DDBJ whole genome shotgun (WGS) entry which is preliminary data.</text>
</comment>
<keyword evidence="5" id="KW-1185">Reference proteome</keyword>
<keyword evidence="1" id="KW-0378">Hydrolase</keyword>
<accession>A0A250X359</accession>
<dbReference type="Gene3D" id="3.40.1090.10">
    <property type="entry name" value="Cytosolic phospholipase A2 catalytic domain"/>
    <property type="match status" value="1"/>
</dbReference>
<organism evidence="4 5">
    <name type="scientific">Chlamydomonas eustigma</name>
    <dbReference type="NCBI Taxonomy" id="1157962"/>
    <lineage>
        <taxon>Eukaryota</taxon>
        <taxon>Viridiplantae</taxon>
        <taxon>Chlorophyta</taxon>
        <taxon>core chlorophytes</taxon>
        <taxon>Chlorophyceae</taxon>
        <taxon>CS clade</taxon>
        <taxon>Chlamydomonadales</taxon>
        <taxon>Chlamydomonadaceae</taxon>
        <taxon>Chlamydomonas</taxon>
    </lineage>
</organism>
<dbReference type="Proteomes" id="UP000232323">
    <property type="component" value="Unassembled WGS sequence"/>
</dbReference>
<dbReference type="InterPro" id="IPR002642">
    <property type="entry name" value="LysoPLipase_cat_dom"/>
</dbReference>
<dbReference type="PANTHER" id="PTHR10728:SF40">
    <property type="entry name" value="PATATIN FAMILY PROTEIN"/>
    <property type="match status" value="1"/>
</dbReference>
<dbReference type="InterPro" id="IPR016035">
    <property type="entry name" value="Acyl_Trfase/lysoPLipase"/>
</dbReference>
<dbReference type="AlphaFoldDB" id="A0A250X359"/>
<keyword evidence="2" id="KW-0443">Lipid metabolism</keyword>
<feature type="domain" description="PLA2c" evidence="3">
    <location>
        <begin position="53"/>
        <end position="113"/>
    </location>
</feature>
<dbReference type="Pfam" id="PF01735">
    <property type="entry name" value="PLA2_B"/>
    <property type="match status" value="1"/>
</dbReference>
<dbReference type="GO" id="GO:0005829">
    <property type="term" value="C:cytosol"/>
    <property type="evidence" value="ECO:0007669"/>
    <property type="project" value="TreeGrafter"/>
</dbReference>
<dbReference type="EMBL" id="BEGY01000025">
    <property type="protein sequence ID" value="GAX77514.1"/>
    <property type="molecule type" value="Genomic_DNA"/>
</dbReference>
<name>A0A250X359_9CHLO</name>
<proteinExistence type="predicted"/>
<dbReference type="SUPFAM" id="SSF52151">
    <property type="entry name" value="FabD/lysophospholipase-like"/>
    <property type="match status" value="1"/>
</dbReference>
<dbReference type="PANTHER" id="PTHR10728">
    <property type="entry name" value="CYTOSOLIC PHOSPHOLIPASE A2"/>
    <property type="match status" value="1"/>
</dbReference>
<dbReference type="OrthoDB" id="4084751at2759"/>
<evidence type="ECO:0000313" key="5">
    <source>
        <dbReference type="Proteomes" id="UP000232323"/>
    </source>
</evidence>
<protein>
    <recommendedName>
        <fullName evidence="3">PLA2c domain-containing protein</fullName>
    </recommendedName>
</protein>
<reference evidence="4 5" key="1">
    <citation type="submission" date="2017-08" db="EMBL/GenBank/DDBJ databases">
        <title>Acidophilic green algal genome provides insights into adaptation to an acidic environment.</title>
        <authorList>
            <person name="Hirooka S."/>
            <person name="Hirose Y."/>
            <person name="Kanesaki Y."/>
            <person name="Higuchi S."/>
            <person name="Fujiwara T."/>
            <person name="Onuma R."/>
            <person name="Era A."/>
            <person name="Ohbayashi R."/>
            <person name="Uzuka A."/>
            <person name="Nozaki H."/>
            <person name="Yoshikawa H."/>
            <person name="Miyagishima S.Y."/>
        </authorList>
    </citation>
    <scope>NUCLEOTIDE SEQUENCE [LARGE SCALE GENOMIC DNA]</scope>
    <source>
        <strain evidence="4 5">NIES-2499</strain>
    </source>
</reference>
<dbReference type="GO" id="GO:0046475">
    <property type="term" value="P:glycerophospholipid catabolic process"/>
    <property type="evidence" value="ECO:0007669"/>
    <property type="project" value="TreeGrafter"/>
</dbReference>
<evidence type="ECO:0000313" key="4">
    <source>
        <dbReference type="EMBL" id="GAX77514.1"/>
    </source>
</evidence>